<evidence type="ECO:0000313" key="8">
    <source>
        <dbReference type="Proteomes" id="UP001626550"/>
    </source>
</evidence>
<dbReference type="PANTHER" id="PTHR21041:SF9">
    <property type="entry name" value="DENDRITIC CELL-SPECIFIC TRANSMEMBRANE PROTEIN-LIKE DOMAIN-CONTAINING PROTEIN"/>
    <property type="match status" value="1"/>
</dbReference>
<dbReference type="Proteomes" id="UP001626550">
    <property type="component" value="Unassembled WGS sequence"/>
</dbReference>
<comment type="caution">
    <text evidence="7">The sequence shown here is derived from an EMBL/GenBank/DDBJ whole genome shotgun (WGS) entry which is preliminary data.</text>
</comment>
<dbReference type="GO" id="GO:0016020">
    <property type="term" value="C:membrane"/>
    <property type="evidence" value="ECO:0007669"/>
    <property type="project" value="UniProtKB-SubCell"/>
</dbReference>
<keyword evidence="4 5" id="KW-0472">Membrane</keyword>
<evidence type="ECO:0000259" key="6">
    <source>
        <dbReference type="Pfam" id="PF07782"/>
    </source>
</evidence>
<dbReference type="InterPro" id="IPR051856">
    <property type="entry name" value="CSR-E3_Ligase_Protein"/>
</dbReference>
<keyword evidence="2 5" id="KW-0812">Transmembrane</keyword>
<protein>
    <recommendedName>
        <fullName evidence="6">Dendritic cell-specific transmembrane protein-like domain-containing protein</fullName>
    </recommendedName>
</protein>
<accession>A0ABD2QGW7</accession>
<dbReference type="EMBL" id="JBJKFK010000204">
    <property type="protein sequence ID" value="KAL3318774.1"/>
    <property type="molecule type" value="Genomic_DNA"/>
</dbReference>
<keyword evidence="8" id="KW-1185">Reference proteome</keyword>
<evidence type="ECO:0000256" key="1">
    <source>
        <dbReference type="ARBA" id="ARBA00004141"/>
    </source>
</evidence>
<name>A0ABD2QGW7_9PLAT</name>
<feature type="domain" description="Dendritic cell-specific transmembrane protein-like" evidence="6">
    <location>
        <begin position="8"/>
        <end position="65"/>
    </location>
</feature>
<feature type="transmembrane region" description="Helical" evidence="5">
    <location>
        <begin position="20"/>
        <end position="41"/>
    </location>
</feature>
<dbReference type="InterPro" id="IPR012858">
    <property type="entry name" value="DC_STAMP-like"/>
</dbReference>
<keyword evidence="3 5" id="KW-1133">Transmembrane helix</keyword>
<evidence type="ECO:0000256" key="3">
    <source>
        <dbReference type="ARBA" id="ARBA00022989"/>
    </source>
</evidence>
<organism evidence="7 8">
    <name type="scientific">Cichlidogyrus casuarinus</name>
    <dbReference type="NCBI Taxonomy" id="1844966"/>
    <lineage>
        <taxon>Eukaryota</taxon>
        <taxon>Metazoa</taxon>
        <taxon>Spiralia</taxon>
        <taxon>Lophotrochozoa</taxon>
        <taxon>Platyhelminthes</taxon>
        <taxon>Monogenea</taxon>
        <taxon>Monopisthocotylea</taxon>
        <taxon>Dactylogyridea</taxon>
        <taxon>Ancyrocephalidae</taxon>
        <taxon>Cichlidogyrus</taxon>
    </lineage>
</organism>
<dbReference type="PANTHER" id="PTHR21041">
    <property type="entry name" value="DENDRITIC CELL-SPECIFIC TRANSMEMBRANE PROTEIN"/>
    <property type="match status" value="1"/>
</dbReference>
<reference evidence="7 8" key="1">
    <citation type="submission" date="2024-11" db="EMBL/GenBank/DDBJ databases">
        <title>Adaptive evolution of stress response genes in parasites aligns with host niche diversity.</title>
        <authorList>
            <person name="Hahn C."/>
            <person name="Resl P."/>
        </authorList>
    </citation>
    <scope>NUCLEOTIDE SEQUENCE [LARGE SCALE GENOMIC DNA]</scope>
    <source>
        <strain evidence="7">EGGRZ-B1_66</strain>
        <tissue evidence="7">Body</tissue>
    </source>
</reference>
<proteinExistence type="predicted"/>
<evidence type="ECO:0000256" key="2">
    <source>
        <dbReference type="ARBA" id="ARBA00022692"/>
    </source>
</evidence>
<dbReference type="Pfam" id="PF07782">
    <property type="entry name" value="DC_STAMP"/>
    <property type="match status" value="1"/>
</dbReference>
<comment type="subcellular location">
    <subcellularLocation>
        <location evidence="1">Membrane</location>
        <topology evidence="1">Multi-pass membrane protein</topology>
    </subcellularLocation>
</comment>
<gene>
    <name evidence="7" type="ORF">Ciccas_002558</name>
</gene>
<evidence type="ECO:0000256" key="5">
    <source>
        <dbReference type="SAM" id="Phobius"/>
    </source>
</evidence>
<dbReference type="AlphaFoldDB" id="A0ABD2QGW7"/>
<sequence>MFIQALISCAPDIKVVNESVYTMFLIISIVLVMITLFRVGLLRMRHLVAGFALPEQELRRINHLYNQILISRSEILAIKRGTFVQTILDRFAVPKEASKRFRKCVCCICHDKCSVNDPRISICVIDRLATCQNCLRELDLPNETCIGCLVINDDKREILVDKLEKFLKDSKATVEEQLISNISK</sequence>
<evidence type="ECO:0000256" key="4">
    <source>
        <dbReference type="ARBA" id="ARBA00023136"/>
    </source>
</evidence>
<evidence type="ECO:0000313" key="7">
    <source>
        <dbReference type="EMBL" id="KAL3318774.1"/>
    </source>
</evidence>